<proteinExistence type="predicted"/>
<dbReference type="InterPro" id="IPR000073">
    <property type="entry name" value="AB_hydrolase_1"/>
</dbReference>
<protein>
    <recommendedName>
        <fullName evidence="1">AB hydrolase-1 domain-containing protein</fullName>
    </recommendedName>
</protein>
<dbReference type="GeneID" id="28734996"/>
<dbReference type="RefSeq" id="XP_017997981.1">
    <property type="nucleotide sequence ID" value="XM_018143116.1"/>
</dbReference>
<dbReference type="Gene3D" id="3.40.50.1820">
    <property type="entry name" value="alpha/beta hydrolase"/>
    <property type="match status" value="1"/>
</dbReference>
<dbReference type="Pfam" id="PF00561">
    <property type="entry name" value="Abhydrolase_1"/>
    <property type="match status" value="1"/>
</dbReference>
<dbReference type="Proteomes" id="UP000038010">
    <property type="component" value="Unassembled WGS sequence"/>
</dbReference>
<dbReference type="PANTHER" id="PTHR43433:SF5">
    <property type="entry name" value="AB HYDROLASE-1 DOMAIN-CONTAINING PROTEIN"/>
    <property type="match status" value="1"/>
</dbReference>
<accession>A0A0N0NKG6</accession>
<dbReference type="SUPFAM" id="SSF53474">
    <property type="entry name" value="alpha/beta-Hydrolases"/>
    <property type="match status" value="1"/>
</dbReference>
<sequence>MANKGLKAAELISHPAFKNLKWKLPPTEEGYAEVAKGRSGGPFKLWYEVHGKGATRIVWIMGLGAYRTAWKRQTRYFGLTHDQYTSLVFDNRGAGKSDKPTCRYSTSEMAKDIADLLVQVKWLKDDFTLLDPKQKINVVGVSMGGMIAQELGIFLPSGTLNTLFLVSTWPRAVRTVPYMEHLKQRANMFIPRDIDIQLDGICDRLFSNDFLAVPDTEGDEAYGPGGPNYPTNRDRYAAGEMDKRMDPDGFTKKGFILQAIAAGWHYKSPEQVRDMAKHVGEGRVAVAHGTVDKMLTFNHGELLRDEIGESVEWRKYEAEAMS</sequence>
<evidence type="ECO:0000313" key="3">
    <source>
        <dbReference type="Proteomes" id="UP000038010"/>
    </source>
</evidence>
<evidence type="ECO:0000313" key="2">
    <source>
        <dbReference type="EMBL" id="KPI38018.1"/>
    </source>
</evidence>
<dbReference type="InterPro" id="IPR029058">
    <property type="entry name" value="AB_hydrolase_fold"/>
</dbReference>
<dbReference type="OrthoDB" id="19657at2759"/>
<dbReference type="STRING" id="1664694.A0A0N0NKG6"/>
<keyword evidence="3" id="KW-1185">Reference proteome</keyword>
<gene>
    <name evidence="2" type="ORF">AB675_3092</name>
</gene>
<dbReference type="AlphaFoldDB" id="A0A0N0NKG6"/>
<dbReference type="PANTHER" id="PTHR43433">
    <property type="entry name" value="HYDROLASE, ALPHA/BETA FOLD FAMILY PROTEIN"/>
    <property type="match status" value="1"/>
</dbReference>
<evidence type="ECO:0000259" key="1">
    <source>
        <dbReference type="Pfam" id="PF00561"/>
    </source>
</evidence>
<reference evidence="2 3" key="1">
    <citation type="submission" date="2015-06" db="EMBL/GenBank/DDBJ databases">
        <title>Draft genome of the ant-associated black yeast Phialophora attae CBS 131958.</title>
        <authorList>
            <person name="Moreno L.F."/>
            <person name="Stielow B.J."/>
            <person name="de Hoog S."/>
            <person name="Vicente V.A."/>
            <person name="Weiss V.A."/>
            <person name="de Vries M."/>
            <person name="Cruz L.M."/>
            <person name="Souza E.M."/>
        </authorList>
    </citation>
    <scope>NUCLEOTIDE SEQUENCE [LARGE SCALE GENOMIC DNA]</scope>
    <source>
        <strain evidence="2 3">CBS 131958</strain>
    </source>
</reference>
<comment type="caution">
    <text evidence="2">The sequence shown here is derived from an EMBL/GenBank/DDBJ whole genome shotgun (WGS) entry which is preliminary data.</text>
</comment>
<dbReference type="EMBL" id="LFJN01000021">
    <property type="protein sequence ID" value="KPI38018.1"/>
    <property type="molecule type" value="Genomic_DNA"/>
</dbReference>
<dbReference type="InterPro" id="IPR050471">
    <property type="entry name" value="AB_hydrolase"/>
</dbReference>
<dbReference type="VEuPathDB" id="FungiDB:AB675_3092"/>
<feature type="domain" description="AB hydrolase-1" evidence="1">
    <location>
        <begin position="79"/>
        <end position="151"/>
    </location>
</feature>
<organism evidence="2 3">
    <name type="scientific">Cyphellophora attinorum</name>
    <dbReference type="NCBI Taxonomy" id="1664694"/>
    <lineage>
        <taxon>Eukaryota</taxon>
        <taxon>Fungi</taxon>
        <taxon>Dikarya</taxon>
        <taxon>Ascomycota</taxon>
        <taxon>Pezizomycotina</taxon>
        <taxon>Eurotiomycetes</taxon>
        <taxon>Chaetothyriomycetidae</taxon>
        <taxon>Chaetothyriales</taxon>
        <taxon>Cyphellophoraceae</taxon>
        <taxon>Cyphellophora</taxon>
    </lineage>
</organism>
<name>A0A0N0NKG6_9EURO</name>